<evidence type="ECO:0000259" key="7">
    <source>
        <dbReference type="PROSITE" id="PS50983"/>
    </source>
</evidence>
<feature type="domain" description="Fe/B12 periplasmic-binding" evidence="7">
    <location>
        <begin position="79"/>
        <end position="343"/>
    </location>
</feature>
<protein>
    <submittedName>
        <fullName evidence="8">Iron complex transport system substrate-binding protein</fullName>
    </submittedName>
</protein>
<evidence type="ECO:0000256" key="3">
    <source>
        <dbReference type="ARBA" id="ARBA00022448"/>
    </source>
</evidence>
<dbReference type="InterPro" id="IPR002491">
    <property type="entry name" value="ABC_transptr_periplasmic_BD"/>
</dbReference>
<accession>A0ABT9VVW5</accession>
<dbReference type="PROSITE" id="PS50983">
    <property type="entry name" value="FE_B12_PBP"/>
    <property type="match status" value="1"/>
</dbReference>
<feature type="signal peptide" evidence="6">
    <location>
        <begin position="1"/>
        <end position="20"/>
    </location>
</feature>
<gene>
    <name evidence="8" type="ORF">J2S11_001042</name>
</gene>
<feature type="region of interest" description="Disordered" evidence="5">
    <location>
        <begin position="24"/>
        <end position="60"/>
    </location>
</feature>
<dbReference type="InterPro" id="IPR051313">
    <property type="entry name" value="Bact_iron-sidero_bind"/>
</dbReference>
<evidence type="ECO:0000313" key="8">
    <source>
        <dbReference type="EMBL" id="MDQ0165142.1"/>
    </source>
</evidence>
<keyword evidence="9" id="KW-1185">Reference proteome</keyword>
<evidence type="ECO:0000256" key="4">
    <source>
        <dbReference type="ARBA" id="ARBA00022729"/>
    </source>
</evidence>
<comment type="caution">
    <text evidence="8">The sequence shown here is derived from an EMBL/GenBank/DDBJ whole genome shotgun (WGS) entry which is preliminary data.</text>
</comment>
<proteinExistence type="inferred from homology"/>
<dbReference type="PROSITE" id="PS51257">
    <property type="entry name" value="PROKAR_LIPOPROTEIN"/>
    <property type="match status" value="1"/>
</dbReference>
<dbReference type="SUPFAM" id="SSF53807">
    <property type="entry name" value="Helical backbone' metal receptor"/>
    <property type="match status" value="1"/>
</dbReference>
<feature type="chain" id="PRO_5045999077" evidence="6">
    <location>
        <begin position="21"/>
        <end position="343"/>
    </location>
</feature>
<dbReference type="PANTHER" id="PTHR30532">
    <property type="entry name" value="IRON III DICITRATE-BINDING PERIPLASMIC PROTEIN"/>
    <property type="match status" value="1"/>
</dbReference>
<evidence type="ECO:0000256" key="1">
    <source>
        <dbReference type="ARBA" id="ARBA00004193"/>
    </source>
</evidence>
<name>A0ABT9VVW5_9BACI</name>
<evidence type="ECO:0000313" key="9">
    <source>
        <dbReference type="Proteomes" id="UP001235840"/>
    </source>
</evidence>
<feature type="compositionally biased region" description="Acidic residues" evidence="5">
    <location>
        <begin position="44"/>
        <end position="58"/>
    </location>
</feature>
<organism evidence="8 9">
    <name type="scientific">Caldalkalibacillus horti</name>
    <dbReference type="NCBI Taxonomy" id="77523"/>
    <lineage>
        <taxon>Bacteria</taxon>
        <taxon>Bacillati</taxon>
        <taxon>Bacillota</taxon>
        <taxon>Bacilli</taxon>
        <taxon>Bacillales</taxon>
        <taxon>Bacillaceae</taxon>
        <taxon>Caldalkalibacillus</taxon>
    </lineage>
</organism>
<keyword evidence="4 6" id="KW-0732">Signal</keyword>
<evidence type="ECO:0000256" key="5">
    <source>
        <dbReference type="SAM" id="MobiDB-lite"/>
    </source>
</evidence>
<dbReference type="Gene3D" id="3.40.50.1980">
    <property type="entry name" value="Nitrogenase molybdenum iron protein domain"/>
    <property type="match status" value="2"/>
</dbReference>
<dbReference type="Pfam" id="PF01497">
    <property type="entry name" value="Peripla_BP_2"/>
    <property type="match status" value="1"/>
</dbReference>
<dbReference type="Proteomes" id="UP001235840">
    <property type="component" value="Unassembled WGS sequence"/>
</dbReference>
<dbReference type="CDD" id="cd01146">
    <property type="entry name" value="FhuD"/>
    <property type="match status" value="1"/>
</dbReference>
<feature type="compositionally biased region" description="Low complexity" evidence="5">
    <location>
        <begin position="30"/>
        <end position="43"/>
    </location>
</feature>
<sequence>MQKKSLLLLLFMATMLFTVACSSDSSGDASNTTGSNSEGSNEVEAAEGEEGTEEGETEASERVIQHAMGETIVPANPQRIVVLTGDALEAVLSVGLTPVGSTQAMGDRIWYEHLEDYMDGVTNVGAMSTPDLEAIQLLEPDLILGAKSRQEESYDLLSEIAPTVFTESHTLGQWKADFRLYLDAANKLDEGEEVLAAWEGRAAELSQRLDDAGKLDLEVGILRFTAGQGRFFYNMSYSGSIVKELGFARPANHDVDDQWVENITQERIPEFDADVLFYFVLDSGDGQAVQFADEWIETQLFQELRAAKEDRLYEVNDGYWNMTYGILSADYVLEDIERHLLGE</sequence>
<keyword evidence="3" id="KW-0813">Transport</keyword>
<comment type="subcellular location">
    <subcellularLocation>
        <location evidence="1">Cell membrane</location>
        <topology evidence="1">Lipid-anchor</topology>
    </subcellularLocation>
</comment>
<evidence type="ECO:0000256" key="2">
    <source>
        <dbReference type="ARBA" id="ARBA00008814"/>
    </source>
</evidence>
<evidence type="ECO:0000256" key="6">
    <source>
        <dbReference type="SAM" id="SignalP"/>
    </source>
</evidence>
<reference evidence="8 9" key="1">
    <citation type="submission" date="2023-07" db="EMBL/GenBank/DDBJ databases">
        <title>Genomic Encyclopedia of Type Strains, Phase IV (KMG-IV): sequencing the most valuable type-strain genomes for metagenomic binning, comparative biology and taxonomic classification.</title>
        <authorList>
            <person name="Goeker M."/>
        </authorList>
    </citation>
    <scope>NUCLEOTIDE SEQUENCE [LARGE SCALE GENOMIC DNA]</scope>
    <source>
        <strain evidence="8 9">DSM 12751</strain>
    </source>
</reference>
<dbReference type="RefSeq" id="WP_307391804.1">
    <property type="nucleotide sequence ID" value="NZ_BAAADK010000010.1"/>
</dbReference>
<dbReference type="EMBL" id="JAUSTY010000003">
    <property type="protein sequence ID" value="MDQ0165142.1"/>
    <property type="molecule type" value="Genomic_DNA"/>
</dbReference>
<comment type="similarity">
    <text evidence="2">Belongs to the bacterial solute-binding protein 8 family.</text>
</comment>
<dbReference type="PANTHER" id="PTHR30532:SF21">
    <property type="entry name" value="SIDEROPHORE-BINDING LIPOPROTEIN YFIY-RELATED"/>
    <property type="match status" value="1"/>
</dbReference>